<name>A0ABQ4EFW7_9ACTN</name>
<reference evidence="3 4" key="1">
    <citation type="submission" date="2021-01" db="EMBL/GenBank/DDBJ databases">
        <title>Whole genome shotgun sequence of Plantactinospora endophytica NBRC 110450.</title>
        <authorList>
            <person name="Komaki H."/>
            <person name="Tamura T."/>
        </authorList>
    </citation>
    <scope>NUCLEOTIDE SEQUENCE [LARGE SCALE GENOMIC DNA]</scope>
    <source>
        <strain evidence="3 4">NBRC 110450</strain>
    </source>
</reference>
<comment type="similarity">
    <text evidence="1">Belongs to the thioesterase family.</text>
</comment>
<comment type="caution">
    <text evidence="3">The sequence shown here is derived from an EMBL/GenBank/DDBJ whole genome shotgun (WGS) entry which is preliminary data.</text>
</comment>
<dbReference type="InterPro" id="IPR012223">
    <property type="entry name" value="TEII"/>
</dbReference>
<keyword evidence="4" id="KW-1185">Reference proteome</keyword>
<evidence type="ECO:0000313" key="3">
    <source>
        <dbReference type="EMBL" id="GIG93137.1"/>
    </source>
</evidence>
<evidence type="ECO:0000313" key="4">
    <source>
        <dbReference type="Proteomes" id="UP000646749"/>
    </source>
</evidence>
<dbReference type="Gene3D" id="3.40.50.1820">
    <property type="entry name" value="alpha/beta hydrolase"/>
    <property type="match status" value="1"/>
</dbReference>
<proteinExistence type="inferred from homology"/>
<dbReference type="SUPFAM" id="SSF53474">
    <property type="entry name" value="alpha/beta-Hydrolases"/>
    <property type="match status" value="1"/>
</dbReference>
<dbReference type="PANTHER" id="PTHR11487:SF0">
    <property type="entry name" value="S-ACYL FATTY ACID SYNTHASE THIOESTERASE, MEDIUM CHAIN"/>
    <property type="match status" value="1"/>
</dbReference>
<sequence length="241" mass="25665">MSAARFRLVPPDGVGPTVLAFPHAGGGGDAFRPVAERLGPGLRLRTTQLPGREHLTGRRPYLAMDDLVNDLVPAASGAVAFFGHSMGAFVAVALAIGLADRGLPVPSALVLAGAGAPDRRDPADDVHRLGDEQLLARVHDYGGTAPELLTAPAMIRSLLPALRSDFTLFETWRPDRPKPLETTLTVLAGADDAFVSPFQLEGWSAHSSRPVSYHRLPGGHFFFRDEADATARILRTAVVRG</sequence>
<dbReference type="EMBL" id="BONW01000051">
    <property type="protein sequence ID" value="GIG93137.1"/>
    <property type="molecule type" value="Genomic_DNA"/>
</dbReference>
<evidence type="ECO:0000259" key="2">
    <source>
        <dbReference type="Pfam" id="PF00975"/>
    </source>
</evidence>
<organism evidence="3 4">
    <name type="scientific">Plantactinospora endophytica</name>
    <dbReference type="NCBI Taxonomy" id="673535"/>
    <lineage>
        <taxon>Bacteria</taxon>
        <taxon>Bacillati</taxon>
        <taxon>Actinomycetota</taxon>
        <taxon>Actinomycetes</taxon>
        <taxon>Micromonosporales</taxon>
        <taxon>Micromonosporaceae</taxon>
        <taxon>Plantactinospora</taxon>
    </lineage>
</organism>
<keyword evidence="3" id="KW-0378">Hydrolase</keyword>
<dbReference type="PANTHER" id="PTHR11487">
    <property type="entry name" value="THIOESTERASE"/>
    <property type="match status" value="1"/>
</dbReference>
<dbReference type="GO" id="GO:0016787">
    <property type="term" value="F:hydrolase activity"/>
    <property type="evidence" value="ECO:0007669"/>
    <property type="project" value="UniProtKB-KW"/>
</dbReference>
<feature type="domain" description="Thioesterase" evidence="2">
    <location>
        <begin position="17"/>
        <end position="236"/>
    </location>
</feature>
<accession>A0ABQ4EFW7</accession>
<dbReference type="Pfam" id="PF00975">
    <property type="entry name" value="Thioesterase"/>
    <property type="match status" value="1"/>
</dbReference>
<protein>
    <submittedName>
        <fullName evidence="3">Oleoyl-ACP hydrolase</fullName>
    </submittedName>
</protein>
<evidence type="ECO:0000256" key="1">
    <source>
        <dbReference type="ARBA" id="ARBA00007169"/>
    </source>
</evidence>
<dbReference type="InterPro" id="IPR001031">
    <property type="entry name" value="Thioesterase"/>
</dbReference>
<gene>
    <name evidence="3" type="primary">rifR_2</name>
    <name evidence="3" type="ORF">Pen02_80730</name>
</gene>
<dbReference type="RefSeq" id="WP_203871431.1">
    <property type="nucleotide sequence ID" value="NZ_BONW01000051.1"/>
</dbReference>
<dbReference type="Proteomes" id="UP000646749">
    <property type="component" value="Unassembled WGS sequence"/>
</dbReference>
<dbReference type="InterPro" id="IPR029058">
    <property type="entry name" value="AB_hydrolase_fold"/>
</dbReference>